<keyword evidence="1" id="KW-0456">Lyase</keyword>
<proteinExistence type="predicted"/>
<comment type="caution">
    <text evidence="1">The sequence shown here is derived from an EMBL/GenBank/DDBJ whole genome shotgun (WGS) entry which is preliminary data.</text>
</comment>
<dbReference type="Proteomes" id="UP001631969">
    <property type="component" value="Unassembled WGS sequence"/>
</dbReference>
<reference evidence="1" key="1">
    <citation type="submission" date="2024-12" db="EMBL/GenBank/DDBJ databases">
        <authorList>
            <person name="Wu N."/>
        </authorList>
    </citation>
    <scope>NUCLEOTIDE SEQUENCE</scope>
    <source>
        <strain evidence="1">P15</strain>
    </source>
</reference>
<feature type="non-terminal residue" evidence="1">
    <location>
        <position position="462"/>
    </location>
</feature>
<name>A0ACC7P7Q2_9BACL</name>
<accession>A0ACC7P7Q2</accession>
<gene>
    <name evidence="1" type="ORF">ACI1P1_29485</name>
</gene>
<dbReference type="EMBL" id="JBJURJ010000031">
    <property type="protein sequence ID" value="MFM9332435.1"/>
    <property type="molecule type" value="Genomic_DNA"/>
</dbReference>
<organism evidence="1 2">
    <name type="scientific">Paenibacillus mesotrionivorans</name>
    <dbReference type="NCBI Taxonomy" id="3160968"/>
    <lineage>
        <taxon>Bacteria</taxon>
        <taxon>Bacillati</taxon>
        <taxon>Bacillota</taxon>
        <taxon>Bacilli</taxon>
        <taxon>Bacillales</taxon>
        <taxon>Paenibacillaceae</taxon>
        <taxon>Paenibacillus</taxon>
    </lineage>
</organism>
<evidence type="ECO:0000313" key="2">
    <source>
        <dbReference type="Proteomes" id="UP001631969"/>
    </source>
</evidence>
<protein>
    <submittedName>
        <fullName evidence="1">Rhamnogalacturonan lyase</fullName>
    </submittedName>
</protein>
<evidence type="ECO:0000313" key="1">
    <source>
        <dbReference type="EMBL" id="MFM9332435.1"/>
    </source>
</evidence>
<keyword evidence="2" id="KW-1185">Reference proteome</keyword>
<sequence>MSVQMEQLNRGLAASRTPEGIFVSWRLLGNEVTGASEQGLTAPDFRLYRNGVKLADVTDSTNYLDRSGSAESVYAVAAVVNGIEQERSAEVKAWEAPYLEIPLQKPADGITPAGQAYTYSANDMSVGDVDGDGEYEYIVKWDPSNSHDVSHVGYTGNVYLDCYKQDGRLLYRIDLGVNIRAGAHYTQFLVYDFDGDGKAEIMFKTAPGTKVIRYEDGKPVSEAYITLMPEDVAAGYSHSDDYRMNGADYVAHVADMFQSWHNHEEVAAGHWPATLEDCFGIAPQYSYPLSREDAEKLADYFVDVYAPSRSPRNKLREFEGFILKGPEYLTVFRGDTGEELSTVRYKPGRHDDGLMWGDYSWNRIEPGNRVDRFLAGVAYLDGRTPSALFARGYYTRATMAAYNWDGKELTELWYTDSGWVTMNNPFADTLHEPNGRNPGFGSFAKQGAHALSTADVDGDGCQ</sequence>